<proteinExistence type="predicted"/>
<reference evidence="2" key="2">
    <citation type="submission" date="2015-01" db="EMBL/GenBank/DDBJ databases">
        <title>Evolutionary Origins and Diversification of the Mycorrhizal Mutualists.</title>
        <authorList>
            <consortium name="DOE Joint Genome Institute"/>
            <consortium name="Mycorrhizal Genomics Consortium"/>
            <person name="Kohler A."/>
            <person name="Kuo A."/>
            <person name="Nagy L.G."/>
            <person name="Floudas D."/>
            <person name="Copeland A."/>
            <person name="Barry K.W."/>
            <person name="Cichocki N."/>
            <person name="Veneault-Fourrey C."/>
            <person name="LaButti K."/>
            <person name="Lindquist E.A."/>
            <person name="Lipzen A."/>
            <person name="Lundell T."/>
            <person name="Morin E."/>
            <person name="Murat C."/>
            <person name="Riley R."/>
            <person name="Ohm R."/>
            <person name="Sun H."/>
            <person name="Tunlid A."/>
            <person name="Henrissat B."/>
            <person name="Grigoriev I.V."/>
            <person name="Hibbett D.S."/>
            <person name="Martin F."/>
        </authorList>
    </citation>
    <scope>NUCLEOTIDE SEQUENCE [LARGE SCALE GENOMIC DNA]</scope>
    <source>
        <strain evidence="2">F 1598</strain>
    </source>
</reference>
<gene>
    <name evidence="1" type="ORF">PILCRDRAFT_816164</name>
</gene>
<evidence type="ECO:0000313" key="1">
    <source>
        <dbReference type="EMBL" id="KIM86233.1"/>
    </source>
</evidence>
<dbReference type="HOGENOM" id="CLU_2386954_0_0_1"/>
<evidence type="ECO:0000313" key="2">
    <source>
        <dbReference type="Proteomes" id="UP000054166"/>
    </source>
</evidence>
<keyword evidence="2" id="KW-1185">Reference proteome</keyword>
<accession>A0A0C3BIT9</accession>
<name>A0A0C3BIT9_PILCF</name>
<reference evidence="1 2" key="1">
    <citation type="submission" date="2014-04" db="EMBL/GenBank/DDBJ databases">
        <authorList>
            <consortium name="DOE Joint Genome Institute"/>
            <person name="Kuo A."/>
            <person name="Tarkka M."/>
            <person name="Buscot F."/>
            <person name="Kohler A."/>
            <person name="Nagy L.G."/>
            <person name="Floudas D."/>
            <person name="Copeland A."/>
            <person name="Barry K.W."/>
            <person name="Cichocki N."/>
            <person name="Veneault-Fourrey C."/>
            <person name="LaButti K."/>
            <person name="Lindquist E.A."/>
            <person name="Lipzen A."/>
            <person name="Lundell T."/>
            <person name="Morin E."/>
            <person name="Murat C."/>
            <person name="Sun H."/>
            <person name="Tunlid A."/>
            <person name="Henrissat B."/>
            <person name="Grigoriev I.V."/>
            <person name="Hibbett D.S."/>
            <person name="Martin F."/>
            <person name="Nordberg H.P."/>
            <person name="Cantor M.N."/>
            <person name="Hua S.X."/>
        </authorList>
    </citation>
    <scope>NUCLEOTIDE SEQUENCE [LARGE SCALE GENOMIC DNA]</scope>
    <source>
        <strain evidence="1 2">F 1598</strain>
    </source>
</reference>
<dbReference type="AlphaFoldDB" id="A0A0C3BIT9"/>
<dbReference type="Proteomes" id="UP000054166">
    <property type="component" value="Unassembled WGS sequence"/>
</dbReference>
<dbReference type="EMBL" id="KN832982">
    <property type="protein sequence ID" value="KIM86233.1"/>
    <property type="molecule type" value="Genomic_DNA"/>
</dbReference>
<dbReference type="InParanoid" id="A0A0C3BIT9"/>
<protein>
    <submittedName>
        <fullName evidence="1">Uncharacterized protein</fullName>
    </submittedName>
</protein>
<organism evidence="1 2">
    <name type="scientific">Piloderma croceum (strain F 1598)</name>
    <dbReference type="NCBI Taxonomy" id="765440"/>
    <lineage>
        <taxon>Eukaryota</taxon>
        <taxon>Fungi</taxon>
        <taxon>Dikarya</taxon>
        <taxon>Basidiomycota</taxon>
        <taxon>Agaricomycotina</taxon>
        <taxon>Agaricomycetes</taxon>
        <taxon>Agaricomycetidae</taxon>
        <taxon>Atheliales</taxon>
        <taxon>Atheliaceae</taxon>
        <taxon>Piloderma</taxon>
    </lineage>
</organism>
<sequence length="94" mass="10655">MPKPASFLCLSEIPEGIAFDACIQVSRHRPFYPRLFEPYSSVDIVCVIRVLFFMSESNATQASSVQNDKNTEKTWEIAIMVVFGEYAPVSLFRS</sequence>